<evidence type="ECO:0000256" key="1">
    <source>
        <dbReference type="ARBA" id="ARBA00004123"/>
    </source>
</evidence>
<dbReference type="Gene3D" id="3.70.10.10">
    <property type="match status" value="1"/>
</dbReference>
<dbReference type="Pfam" id="PF04005">
    <property type="entry name" value="Hus1"/>
    <property type="match status" value="1"/>
</dbReference>
<dbReference type="PIRSF" id="PIRSF011312">
    <property type="entry name" value="Cell_cycle_HUS1"/>
    <property type="match status" value="1"/>
</dbReference>
<dbReference type="GO" id="GO:0044778">
    <property type="term" value="P:meiotic DNA integrity checkpoint signaling"/>
    <property type="evidence" value="ECO:0007669"/>
    <property type="project" value="TreeGrafter"/>
</dbReference>
<evidence type="ECO:0000313" key="6">
    <source>
        <dbReference type="Proteomes" id="UP000070444"/>
    </source>
</evidence>
<name>A0A137NWY8_CONC2</name>
<keyword evidence="6" id="KW-1185">Reference proteome</keyword>
<dbReference type="AlphaFoldDB" id="A0A137NWY8"/>
<dbReference type="EMBL" id="KQ964642">
    <property type="protein sequence ID" value="KXN67355.1"/>
    <property type="molecule type" value="Genomic_DNA"/>
</dbReference>
<dbReference type="PANTHER" id="PTHR12900">
    <property type="entry name" value="MITOTIC AND DNA DAMAGE CHECKPOINT PROTEIN HUS1"/>
    <property type="match status" value="1"/>
</dbReference>
<dbReference type="InterPro" id="IPR016580">
    <property type="entry name" value="HUS1"/>
</dbReference>
<reference evidence="5 6" key="1">
    <citation type="journal article" date="2015" name="Genome Biol. Evol.">
        <title>Phylogenomic analyses indicate that early fungi evolved digesting cell walls of algal ancestors of land plants.</title>
        <authorList>
            <person name="Chang Y."/>
            <person name="Wang S."/>
            <person name="Sekimoto S."/>
            <person name="Aerts A.L."/>
            <person name="Choi C."/>
            <person name="Clum A."/>
            <person name="LaButti K.M."/>
            <person name="Lindquist E.A."/>
            <person name="Yee Ngan C."/>
            <person name="Ohm R.A."/>
            <person name="Salamov A.A."/>
            <person name="Grigoriev I.V."/>
            <person name="Spatafora J.W."/>
            <person name="Berbee M.L."/>
        </authorList>
    </citation>
    <scope>NUCLEOTIDE SEQUENCE [LARGE SCALE GENOMIC DNA]</scope>
    <source>
        <strain evidence="5 6">NRRL 28638</strain>
    </source>
</reference>
<dbReference type="GO" id="GO:0035861">
    <property type="term" value="C:site of double-strand break"/>
    <property type="evidence" value="ECO:0007669"/>
    <property type="project" value="TreeGrafter"/>
</dbReference>
<dbReference type="GO" id="GO:0005730">
    <property type="term" value="C:nucleolus"/>
    <property type="evidence" value="ECO:0007669"/>
    <property type="project" value="InterPro"/>
</dbReference>
<dbReference type="Proteomes" id="UP000070444">
    <property type="component" value="Unassembled WGS sequence"/>
</dbReference>
<organism evidence="5 6">
    <name type="scientific">Conidiobolus coronatus (strain ATCC 28846 / CBS 209.66 / NRRL 28638)</name>
    <name type="common">Delacroixia coronata</name>
    <dbReference type="NCBI Taxonomy" id="796925"/>
    <lineage>
        <taxon>Eukaryota</taxon>
        <taxon>Fungi</taxon>
        <taxon>Fungi incertae sedis</taxon>
        <taxon>Zoopagomycota</taxon>
        <taxon>Entomophthoromycotina</taxon>
        <taxon>Entomophthoromycetes</taxon>
        <taxon>Entomophthorales</taxon>
        <taxon>Ancylistaceae</taxon>
        <taxon>Conidiobolus</taxon>
    </lineage>
</organism>
<dbReference type="GO" id="GO:0006289">
    <property type="term" value="P:nucleotide-excision repair"/>
    <property type="evidence" value="ECO:0007669"/>
    <property type="project" value="TreeGrafter"/>
</dbReference>
<evidence type="ECO:0000256" key="3">
    <source>
        <dbReference type="ARBA" id="ARBA00023242"/>
    </source>
</evidence>
<evidence type="ECO:0000256" key="2">
    <source>
        <dbReference type="ARBA" id="ARBA00005563"/>
    </source>
</evidence>
<dbReference type="STRING" id="796925.A0A137NWY8"/>
<proteinExistence type="inferred from homology"/>
<dbReference type="GO" id="GO:0030896">
    <property type="term" value="C:checkpoint clamp complex"/>
    <property type="evidence" value="ECO:0007669"/>
    <property type="project" value="InterPro"/>
</dbReference>
<keyword evidence="3" id="KW-0539">Nucleus</keyword>
<comment type="subcellular location">
    <subcellularLocation>
        <location evidence="1">Nucleus</location>
    </subcellularLocation>
</comment>
<dbReference type="GO" id="GO:0000723">
    <property type="term" value="P:telomere maintenance"/>
    <property type="evidence" value="ECO:0007669"/>
    <property type="project" value="TreeGrafter"/>
</dbReference>
<sequence>MKFSATFRSTQLIHKICQIFEKVHKMCLLHLTKDYLTFVVRGEVGQEPQVWLQVKMDQVFADFTIKSAHQDKIYLELDASHWVRSLKESILGINSTLKLTKSAQGQVVLKMVIDEKSSKPGKFSTVTHDIPVRVLLNSQFNNIAQPTMEEFTMRVQMPTLISLRHVIERLKTLGQLITINANWNGFFQIKMQSEKCDINTTYPISQSQIQFENDSSLLLTEIEKETIVSTTVDIKHFSQLLECYQLNPWAVILNYSHNNAILAKILLNDDEYNIGGKLDLDYFIPFKYN</sequence>
<gene>
    <name evidence="5" type="ORF">CONCODRAFT_19667</name>
</gene>
<dbReference type="PANTHER" id="PTHR12900:SF0">
    <property type="entry name" value="CHECKPOINT PROTEIN"/>
    <property type="match status" value="1"/>
</dbReference>
<comment type="similarity">
    <text evidence="2 4">Belongs to the HUS1 family.</text>
</comment>
<evidence type="ECO:0000256" key="4">
    <source>
        <dbReference type="PIRNR" id="PIRNR011312"/>
    </source>
</evidence>
<dbReference type="GO" id="GO:0033314">
    <property type="term" value="P:mitotic DNA replication checkpoint signaling"/>
    <property type="evidence" value="ECO:0007669"/>
    <property type="project" value="TreeGrafter"/>
</dbReference>
<protein>
    <recommendedName>
        <fullName evidence="4">Checkpoint protein</fullName>
    </recommendedName>
</protein>
<accession>A0A137NWY8</accession>
<dbReference type="OrthoDB" id="337750at2759"/>
<evidence type="ECO:0000313" key="5">
    <source>
        <dbReference type="EMBL" id="KXN67355.1"/>
    </source>
</evidence>
<dbReference type="InterPro" id="IPR007150">
    <property type="entry name" value="HUS1/Mec3"/>
</dbReference>
<dbReference type="GO" id="GO:0031573">
    <property type="term" value="P:mitotic intra-S DNA damage checkpoint signaling"/>
    <property type="evidence" value="ECO:0007669"/>
    <property type="project" value="TreeGrafter"/>
</dbReference>
<dbReference type="OMA" id="VCWMRLE"/>
<dbReference type="GO" id="GO:0000724">
    <property type="term" value="P:double-strand break repair via homologous recombination"/>
    <property type="evidence" value="ECO:0007669"/>
    <property type="project" value="TreeGrafter"/>
</dbReference>